<proteinExistence type="predicted"/>
<dbReference type="STRING" id="3469.A0A4Y7KH73"/>
<protein>
    <submittedName>
        <fullName evidence="1">Uncharacterized protein</fullName>
    </submittedName>
</protein>
<name>A0A4Y7KH73_PAPSO</name>
<gene>
    <name evidence="1" type="ORF">C5167_035373</name>
</gene>
<evidence type="ECO:0000313" key="2">
    <source>
        <dbReference type="Proteomes" id="UP000316621"/>
    </source>
</evidence>
<evidence type="ECO:0000313" key="1">
    <source>
        <dbReference type="EMBL" id="RZC72197.1"/>
    </source>
</evidence>
<dbReference type="Gramene" id="RZC72197">
    <property type="protein sequence ID" value="RZC72197"/>
    <property type="gene ID" value="C5167_035373"/>
</dbReference>
<accession>A0A4Y7KH73</accession>
<organism evidence="1 2">
    <name type="scientific">Papaver somniferum</name>
    <name type="common">Opium poppy</name>
    <dbReference type="NCBI Taxonomy" id="3469"/>
    <lineage>
        <taxon>Eukaryota</taxon>
        <taxon>Viridiplantae</taxon>
        <taxon>Streptophyta</taxon>
        <taxon>Embryophyta</taxon>
        <taxon>Tracheophyta</taxon>
        <taxon>Spermatophyta</taxon>
        <taxon>Magnoliopsida</taxon>
        <taxon>Ranunculales</taxon>
        <taxon>Papaveraceae</taxon>
        <taxon>Papaveroideae</taxon>
        <taxon>Papaver</taxon>
    </lineage>
</organism>
<reference evidence="1 2" key="1">
    <citation type="journal article" date="2018" name="Science">
        <title>The opium poppy genome and morphinan production.</title>
        <authorList>
            <person name="Guo L."/>
            <person name="Winzer T."/>
            <person name="Yang X."/>
            <person name="Li Y."/>
            <person name="Ning Z."/>
            <person name="He Z."/>
            <person name="Teodor R."/>
            <person name="Lu Y."/>
            <person name="Bowser T.A."/>
            <person name="Graham I.A."/>
            <person name="Ye K."/>
        </authorList>
    </citation>
    <scope>NUCLEOTIDE SEQUENCE [LARGE SCALE GENOMIC DNA]</scope>
    <source>
        <strain evidence="2">cv. HN1</strain>
        <tissue evidence="1">Leaves</tissue>
    </source>
</reference>
<dbReference type="AlphaFoldDB" id="A0A4Y7KH73"/>
<keyword evidence="2" id="KW-1185">Reference proteome</keyword>
<dbReference type="EMBL" id="CM010721">
    <property type="protein sequence ID" value="RZC72197.1"/>
    <property type="molecule type" value="Genomic_DNA"/>
</dbReference>
<dbReference type="Proteomes" id="UP000316621">
    <property type="component" value="Chromosome 7"/>
</dbReference>
<sequence>MVDVAVVTAIELMADSEVPEGIYSRARIEELDSKCLWLGANVVLEYTGAEVRLLRIFSFSSTAVPVFRIRAQNCSF</sequence>